<dbReference type="PRINTS" id="PR00261">
    <property type="entry name" value="LDLRECEPTOR"/>
</dbReference>
<reference evidence="9 10" key="1">
    <citation type="journal article" date="2011" name="Cell">
        <title>The monarch butterfly genome yields insights into long-distance migration.</title>
        <authorList>
            <person name="Zhan S."/>
            <person name="Merlin C."/>
            <person name="Boore J.L."/>
            <person name="Reppert S.M."/>
        </authorList>
    </citation>
    <scope>NUCLEOTIDE SEQUENCE [LARGE SCALE GENOMIC DNA]</scope>
    <source>
        <strain evidence="9">F-2</strain>
    </source>
</reference>
<dbReference type="PROSITE" id="PS50068">
    <property type="entry name" value="LDLRA_2"/>
    <property type="match status" value="2"/>
</dbReference>
<dbReference type="PROSITE" id="PS01209">
    <property type="entry name" value="LDLRA_1"/>
    <property type="match status" value="1"/>
</dbReference>
<feature type="disulfide bond" evidence="8">
    <location>
        <begin position="103"/>
        <end position="115"/>
    </location>
</feature>
<evidence type="ECO:0000256" key="1">
    <source>
        <dbReference type="ARBA" id="ARBA00004167"/>
    </source>
</evidence>
<dbReference type="EMBL" id="AGBW02013270">
    <property type="protein sequence ID" value="OWR43697.1"/>
    <property type="molecule type" value="Genomic_DNA"/>
</dbReference>
<dbReference type="PANTHER" id="PTHR24270">
    <property type="entry name" value="LOW-DENSITY LIPOPROTEIN RECEPTOR-RELATED"/>
    <property type="match status" value="1"/>
</dbReference>
<dbReference type="InterPro" id="IPR023415">
    <property type="entry name" value="LDLR_class-A_CS"/>
</dbReference>
<evidence type="ECO:0000256" key="4">
    <source>
        <dbReference type="ARBA" id="ARBA00022737"/>
    </source>
</evidence>
<comment type="subcellular location">
    <subcellularLocation>
        <location evidence="2">Endomembrane system</location>
    </subcellularLocation>
    <subcellularLocation>
        <location evidence="1">Membrane</location>
        <topology evidence="1">Single-pass membrane protein</topology>
    </subcellularLocation>
</comment>
<dbReference type="Gene3D" id="4.10.400.10">
    <property type="entry name" value="Low-density Lipoprotein Receptor"/>
    <property type="match status" value="3"/>
</dbReference>
<name>A0A212EQE6_DANPL</name>
<evidence type="ECO:0000313" key="10">
    <source>
        <dbReference type="Proteomes" id="UP000007151"/>
    </source>
</evidence>
<keyword evidence="10" id="KW-1185">Reference proteome</keyword>
<dbReference type="InterPro" id="IPR050685">
    <property type="entry name" value="LDLR"/>
</dbReference>
<dbReference type="SMART" id="SM00192">
    <property type="entry name" value="LDLa"/>
    <property type="match status" value="3"/>
</dbReference>
<evidence type="ECO:0000256" key="3">
    <source>
        <dbReference type="ARBA" id="ARBA00022692"/>
    </source>
</evidence>
<protein>
    <submittedName>
        <fullName evidence="9">Uncharacterized protein</fullName>
    </submittedName>
</protein>
<dbReference type="SUPFAM" id="SSF57424">
    <property type="entry name" value="LDL receptor-like module"/>
    <property type="match status" value="2"/>
</dbReference>
<keyword evidence="5" id="KW-1133">Transmembrane helix</keyword>
<gene>
    <name evidence="9" type="ORF">KGM_203292</name>
</gene>
<dbReference type="Proteomes" id="UP000007151">
    <property type="component" value="Unassembled WGS sequence"/>
</dbReference>
<dbReference type="GO" id="GO:0012505">
    <property type="term" value="C:endomembrane system"/>
    <property type="evidence" value="ECO:0007669"/>
    <property type="project" value="UniProtKB-SubCell"/>
</dbReference>
<feature type="disulfide bond" evidence="8">
    <location>
        <begin position="110"/>
        <end position="128"/>
    </location>
</feature>
<keyword evidence="6" id="KW-0472">Membrane</keyword>
<evidence type="ECO:0000313" key="9">
    <source>
        <dbReference type="EMBL" id="OWR43697.1"/>
    </source>
</evidence>
<dbReference type="AlphaFoldDB" id="A0A212EQE6"/>
<dbReference type="Pfam" id="PF00057">
    <property type="entry name" value="Ldl_recept_a"/>
    <property type="match status" value="2"/>
</dbReference>
<dbReference type="InterPro" id="IPR002172">
    <property type="entry name" value="LDrepeatLR_classA_rpt"/>
</dbReference>
<proteinExistence type="predicted"/>
<comment type="caution">
    <text evidence="9">The sequence shown here is derived from an EMBL/GenBank/DDBJ whole genome shotgun (WGS) entry which is preliminary data.</text>
</comment>
<dbReference type="GO" id="GO:0005886">
    <property type="term" value="C:plasma membrane"/>
    <property type="evidence" value="ECO:0007669"/>
    <property type="project" value="TreeGrafter"/>
</dbReference>
<keyword evidence="7 8" id="KW-1015">Disulfide bond</keyword>
<comment type="caution">
    <text evidence="8">Lacks conserved residue(s) required for the propagation of feature annotation.</text>
</comment>
<evidence type="ECO:0000256" key="8">
    <source>
        <dbReference type="PROSITE-ProRule" id="PRU00124"/>
    </source>
</evidence>
<dbReference type="InterPro" id="IPR036055">
    <property type="entry name" value="LDL_receptor-like_sf"/>
</dbReference>
<accession>A0A212EQE6</accession>
<organism evidence="9 10">
    <name type="scientific">Danaus plexippus plexippus</name>
    <dbReference type="NCBI Taxonomy" id="278856"/>
    <lineage>
        <taxon>Eukaryota</taxon>
        <taxon>Metazoa</taxon>
        <taxon>Ecdysozoa</taxon>
        <taxon>Arthropoda</taxon>
        <taxon>Hexapoda</taxon>
        <taxon>Insecta</taxon>
        <taxon>Pterygota</taxon>
        <taxon>Neoptera</taxon>
        <taxon>Endopterygota</taxon>
        <taxon>Lepidoptera</taxon>
        <taxon>Glossata</taxon>
        <taxon>Ditrysia</taxon>
        <taxon>Papilionoidea</taxon>
        <taxon>Nymphalidae</taxon>
        <taxon>Danainae</taxon>
        <taxon>Danaini</taxon>
        <taxon>Danaina</taxon>
        <taxon>Danaus</taxon>
        <taxon>Danaus</taxon>
    </lineage>
</organism>
<dbReference type="InParanoid" id="A0A212EQE6"/>
<dbReference type="GO" id="GO:0016192">
    <property type="term" value="P:vesicle-mediated transport"/>
    <property type="evidence" value="ECO:0007669"/>
    <property type="project" value="UniProtKB-ARBA"/>
</dbReference>
<feature type="disulfide bond" evidence="8">
    <location>
        <begin position="86"/>
        <end position="101"/>
    </location>
</feature>
<evidence type="ECO:0000256" key="5">
    <source>
        <dbReference type="ARBA" id="ARBA00022989"/>
    </source>
</evidence>
<keyword evidence="3" id="KW-0812">Transmembrane</keyword>
<dbReference type="KEGG" id="dpl:KGM_203292"/>
<dbReference type="STRING" id="278856.A0A212EQE6"/>
<sequence length="227" mass="25470">MQCNKTKNVALTTSFAVTEDALKALAGVIESLTVRKGRMSRVAAEVCIPLDKSLTLKVKMGLAVRCSPDEFRCEIDLTCIEGRKRCDGIPHCRDGSDEQDCACSTDQWQCDQGSCIKRSKRCDGRVDCPTDRSDERHCVGKIVDRNGKLIPQYQRCNRQYECDSGDYSDEQNCRKLRTINLVFSFAGQHVVMATSNVEMVTAYLHPKNVTERMTVRMVLMNGIAIMV</sequence>
<evidence type="ECO:0000256" key="6">
    <source>
        <dbReference type="ARBA" id="ARBA00023136"/>
    </source>
</evidence>
<dbReference type="CDD" id="cd00112">
    <property type="entry name" value="LDLa"/>
    <property type="match status" value="2"/>
</dbReference>
<evidence type="ECO:0000256" key="2">
    <source>
        <dbReference type="ARBA" id="ARBA00004308"/>
    </source>
</evidence>
<keyword evidence="4" id="KW-0677">Repeat</keyword>
<evidence type="ECO:0000256" key="7">
    <source>
        <dbReference type="ARBA" id="ARBA00023157"/>
    </source>
</evidence>